<dbReference type="SUPFAM" id="SSF50998">
    <property type="entry name" value="Quinoprotein alcohol dehydrogenase-like"/>
    <property type="match status" value="1"/>
</dbReference>
<feature type="signal peptide" evidence="1">
    <location>
        <begin position="1"/>
        <end position="23"/>
    </location>
</feature>
<dbReference type="Pfam" id="PF17170">
    <property type="entry name" value="DUF5128"/>
    <property type="match status" value="1"/>
</dbReference>
<dbReference type="RefSeq" id="WP_259011326.1">
    <property type="nucleotide sequence ID" value="NZ_JANUTI010000002.1"/>
</dbReference>
<accession>A0AAW6FD30</accession>
<dbReference type="InterPro" id="IPR011047">
    <property type="entry name" value="Quinoprotein_ADH-like_sf"/>
</dbReference>
<gene>
    <name evidence="2" type="ORF">PN612_21915</name>
</gene>
<comment type="caution">
    <text evidence="2">The sequence shown here is derived from an EMBL/GenBank/DDBJ whole genome shotgun (WGS) entry which is preliminary data.</text>
</comment>
<keyword evidence="1" id="KW-0732">Signal</keyword>
<proteinExistence type="predicted"/>
<name>A0AAW6FD30_PARDI</name>
<evidence type="ECO:0000313" key="2">
    <source>
        <dbReference type="EMBL" id="MDB9141149.1"/>
    </source>
</evidence>
<sequence length="339" mass="39079">MNKTVCLLLIIVFSLGCSSNSTTEKHQGKRDNIINVHNQIKEITIGDILIGFFSWPVIIDNYIFITDYKTANEFIHILDKNNFKYITSIAPRGQGPGEIANIGGHIVEDKVNRKFYVSDHGKNRIFSYDLDSAIADPAYLPIEKMKMSDHVFPDKYEYINDTLSIGVTIQRLGNGNFDPVVGRFNMKTGEIRPMSYSINPNVKKKRIFFDLSVEHDIYVEAYMPHDLMTICDLDGDLKYNIYGPNWDTEMHGKDYYKNIRFCKDRIVATYLGERSITADRKVVYATKFLVFDLEGNYLKTLETGYPIINYCYDKDNHRILMSLNADIQFAYLDLGKLLD</sequence>
<protein>
    <submittedName>
        <fullName evidence="2">6-bladed beta-propeller</fullName>
    </submittedName>
</protein>
<reference evidence="2" key="1">
    <citation type="submission" date="2023-01" db="EMBL/GenBank/DDBJ databases">
        <title>Human gut microbiome strain richness.</title>
        <authorList>
            <person name="Chen-Liaw A."/>
        </authorList>
    </citation>
    <scope>NUCLEOTIDE SEQUENCE</scope>
    <source>
        <strain evidence="2">D35st1_E5_D35t1_190705</strain>
    </source>
</reference>
<dbReference type="Proteomes" id="UP001211522">
    <property type="component" value="Unassembled WGS sequence"/>
</dbReference>
<dbReference type="EMBL" id="JAQMPX010000154">
    <property type="protein sequence ID" value="MDB9141149.1"/>
    <property type="molecule type" value="Genomic_DNA"/>
</dbReference>
<dbReference type="PROSITE" id="PS51257">
    <property type="entry name" value="PROKAR_LIPOPROTEIN"/>
    <property type="match status" value="1"/>
</dbReference>
<feature type="chain" id="PRO_5043487698" evidence="1">
    <location>
        <begin position="24"/>
        <end position="339"/>
    </location>
</feature>
<dbReference type="AlphaFoldDB" id="A0AAW6FD30"/>
<evidence type="ECO:0000256" key="1">
    <source>
        <dbReference type="SAM" id="SignalP"/>
    </source>
</evidence>
<evidence type="ECO:0000313" key="3">
    <source>
        <dbReference type="Proteomes" id="UP001211522"/>
    </source>
</evidence>
<organism evidence="2 3">
    <name type="scientific">Parabacteroides distasonis</name>
    <dbReference type="NCBI Taxonomy" id="823"/>
    <lineage>
        <taxon>Bacteria</taxon>
        <taxon>Pseudomonadati</taxon>
        <taxon>Bacteroidota</taxon>
        <taxon>Bacteroidia</taxon>
        <taxon>Bacteroidales</taxon>
        <taxon>Tannerellaceae</taxon>
        <taxon>Parabacteroides</taxon>
    </lineage>
</organism>